<dbReference type="AlphaFoldDB" id="A0A067M6C6"/>
<gene>
    <name evidence="1" type="ORF">BOTBODRAFT_617704</name>
</gene>
<organism evidence="1 2">
    <name type="scientific">Botryobasidium botryosum (strain FD-172 SS1)</name>
    <dbReference type="NCBI Taxonomy" id="930990"/>
    <lineage>
        <taxon>Eukaryota</taxon>
        <taxon>Fungi</taxon>
        <taxon>Dikarya</taxon>
        <taxon>Basidiomycota</taxon>
        <taxon>Agaricomycotina</taxon>
        <taxon>Agaricomycetes</taxon>
        <taxon>Cantharellales</taxon>
        <taxon>Botryobasidiaceae</taxon>
        <taxon>Botryobasidium</taxon>
    </lineage>
</organism>
<proteinExistence type="predicted"/>
<dbReference type="Proteomes" id="UP000027195">
    <property type="component" value="Unassembled WGS sequence"/>
</dbReference>
<accession>A0A067M6C6</accession>
<dbReference type="InParanoid" id="A0A067M6C6"/>
<protein>
    <submittedName>
        <fullName evidence="1">Uncharacterized protein</fullName>
    </submittedName>
</protein>
<reference evidence="2" key="1">
    <citation type="journal article" date="2014" name="Proc. Natl. Acad. Sci. U.S.A.">
        <title>Extensive sampling of basidiomycete genomes demonstrates inadequacy of the white-rot/brown-rot paradigm for wood decay fungi.</title>
        <authorList>
            <person name="Riley R."/>
            <person name="Salamov A.A."/>
            <person name="Brown D.W."/>
            <person name="Nagy L.G."/>
            <person name="Floudas D."/>
            <person name="Held B.W."/>
            <person name="Levasseur A."/>
            <person name="Lombard V."/>
            <person name="Morin E."/>
            <person name="Otillar R."/>
            <person name="Lindquist E.A."/>
            <person name="Sun H."/>
            <person name="LaButti K.M."/>
            <person name="Schmutz J."/>
            <person name="Jabbour D."/>
            <person name="Luo H."/>
            <person name="Baker S.E."/>
            <person name="Pisabarro A.G."/>
            <person name="Walton J.D."/>
            <person name="Blanchette R.A."/>
            <person name="Henrissat B."/>
            <person name="Martin F."/>
            <person name="Cullen D."/>
            <person name="Hibbett D.S."/>
            <person name="Grigoriev I.V."/>
        </authorList>
    </citation>
    <scope>NUCLEOTIDE SEQUENCE [LARGE SCALE GENOMIC DNA]</scope>
    <source>
        <strain evidence="2">FD-172 SS1</strain>
    </source>
</reference>
<dbReference type="EMBL" id="KL198114">
    <property type="protein sequence ID" value="KDQ07146.1"/>
    <property type="molecule type" value="Genomic_DNA"/>
</dbReference>
<evidence type="ECO:0000313" key="1">
    <source>
        <dbReference type="EMBL" id="KDQ07146.1"/>
    </source>
</evidence>
<keyword evidence="2" id="KW-1185">Reference proteome</keyword>
<dbReference type="HOGENOM" id="CLU_946619_0_0_1"/>
<name>A0A067M6C6_BOTB1</name>
<evidence type="ECO:0000313" key="2">
    <source>
        <dbReference type="Proteomes" id="UP000027195"/>
    </source>
</evidence>
<sequence>MKRWCYGVSSSNATRGLKSPGVHRAIWTRLCSAGSSPSADMGGLASPMNASWLLNTIALSYFCNLPTTRFISLINANRFSYILHTPLHVASRNINSVPSRALRYRQANKVQTGDIVKCRQEPPGPLLIRPHRHEELPLAVQQHALEGPDCSHRSGPVRPRIAHRPRGRLLSAFCSAARRQADLIDESLNALDNAPVEGDKNVPADSTELVLAHITEDAMVLEAMVSESTRVDGPEVADIHPRDFVLRVPREFLLRPQVVVRVEVVLTVLPASCPFVTLLLAPWTVSPRFALRRS</sequence>